<sequence length="47" mass="5060">MVGKAETKSASEPRHQLQNAWTQNATAQCAGEGTLFQLTEGQVRLDG</sequence>
<name>A0A840N901_9BRAD</name>
<evidence type="ECO:0000313" key="2">
    <source>
        <dbReference type="Proteomes" id="UP000521227"/>
    </source>
</evidence>
<evidence type="ECO:0000313" key="1">
    <source>
        <dbReference type="EMBL" id="MBB5055077.1"/>
    </source>
</evidence>
<dbReference type="Proteomes" id="UP000521227">
    <property type="component" value="Unassembled WGS sequence"/>
</dbReference>
<proteinExistence type="predicted"/>
<dbReference type="AlphaFoldDB" id="A0A840N901"/>
<organism evidence="1 2">
    <name type="scientific">Afipia massiliensis</name>
    <dbReference type="NCBI Taxonomy" id="211460"/>
    <lineage>
        <taxon>Bacteria</taxon>
        <taxon>Pseudomonadati</taxon>
        <taxon>Pseudomonadota</taxon>
        <taxon>Alphaproteobacteria</taxon>
        <taxon>Hyphomicrobiales</taxon>
        <taxon>Nitrobacteraceae</taxon>
        <taxon>Afipia</taxon>
    </lineage>
</organism>
<comment type="caution">
    <text evidence="1">The sequence shown here is derived from an EMBL/GenBank/DDBJ whole genome shotgun (WGS) entry which is preliminary data.</text>
</comment>
<gene>
    <name evidence="1" type="ORF">HNQ36_005088</name>
</gene>
<dbReference type="EMBL" id="JACHIJ010000011">
    <property type="protein sequence ID" value="MBB5055077.1"/>
    <property type="molecule type" value="Genomic_DNA"/>
</dbReference>
<accession>A0A840N901</accession>
<protein>
    <submittedName>
        <fullName evidence="1">Uncharacterized protein</fullName>
    </submittedName>
</protein>
<reference evidence="1 2" key="1">
    <citation type="submission" date="2020-08" db="EMBL/GenBank/DDBJ databases">
        <title>Genomic Encyclopedia of Type Strains, Phase IV (KMG-IV): sequencing the most valuable type-strain genomes for metagenomic binning, comparative biology and taxonomic classification.</title>
        <authorList>
            <person name="Goeker M."/>
        </authorList>
    </citation>
    <scope>NUCLEOTIDE SEQUENCE [LARGE SCALE GENOMIC DNA]</scope>
    <source>
        <strain evidence="1 2">DSM 17498</strain>
    </source>
</reference>